<protein>
    <submittedName>
        <fullName evidence="1">Uncharacterized protein</fullName>
    </submittedName>
</protein>
<dbReference type="EMBL" id="JABFAD010000008">
    <property type="protein sequence ID" value="MBA0804719.1"/>
    <property type="molecule type" value="Genomic_DNA"/>
</dbReference>
<sequence length="172" mass="19364">MEVDMAVNEGIFYAKNHMAVVFKENTHLNLSREAVGDSLAISKNRSLQLMAEGVDSKLSAQKKADLISSELDGQVIKNLPKEERERLDNGCPNVKFLRIFREYNTEYKLDIVSLLKLRVSEAKADVIIANLSLKKSHRVEAIGFFGGFKGPPFTWHRGNLFERLDQALGNEA</sequence>
<evidence type="ECO:0000313" key="2">
    <source>
        <dbReference type="Proteomes" id="UP000593560"/>
    </source>
</evidence>
<dbReference type="Proteomes" id="UP000593560">
    <property type="component" value="Unassembled WGS sequence"/>
</dbReference>
<organism evidence="1 2">
    <name type="scientific">Gossypium harknessii</name>
    <dbReference type="NCBI Taxonomy" id="34285"/>
    <lineage>
        <taxon>Eukaryota</taxon>
        <taxon>Viridiplantae</taxon>
        <taxon>Streptophyta</taxon>
        <taxon>Embryophyta</taxon>
        <taxon>Tracheophyta</taxon>
        <taxon>Spermatophyta</taxon>
        <taxon>Magnoliopsida</taxon>
        <taxon>eudicotyledons</taxon>
        <taxon>Gunneridae</taxon>
        <taxon>Pentapetalae</taxon>
        <taxon>rosids</taxon>
        <taxon>malvids</taxon>
        <taxon>Malvales</taxon>
        <taxon>Malvaceae</taxon>
        <taxon>Malvoideae</taxon>
        <taxon>Gossypium</taxon>
    </lineage>
</organism>
<dbReference type="AlphaFoldDB" id="A0A7J9H4G9"/>
<reference evidence="1 2" key="1">
    <citation type="journal article" date="2019" name="Genome Biol. Evol.">
        <title>Insights into the evolution of the New World diploid cottons (Gossypium, subgenus Houzingenia) based on genome sequencing.</title>
        <authorList>
            <person name="Grover C.E."/>
            <person name="Arick M.A. 2nd"/>
            <person name="Thrash A."/>
            <person name="Conover J.L."/>
            <person name="Sanders W.S."/>
            <person name="Peterson D.G."/>
            <person name="Frelichowski J.E."/>
            <person name="Scheffler J.A."/>
            <person name="Scheffler B.E."/>
            <person name="Wendel J.F."/>
        </authorList>
    </citation>
    <scope>NUCLEOTIDE SEQUENCE [LARGE SCALE GENOMIC DNA]</scope>
    <source>
        <strain evidence="1">0</strain>
        <tissue evidence="1">Leaf</tissue>
    </source>
</reference>
<accession>A0A7J9H4G9</accession>
<keyword evidence="2" id="KW-1185">Reference proteome</keyword>
<dbReference type="OrthoDB" id="978256at2759"/>
<gene>
    <name evidence="1" type="ORF">Gohar_004287</name>
</gene>
<proteinExistence type="predicted"/>
<comment type="caution">
    <text evidence="1">The sequence shown here is derived from an EMBL/GenBank/DDBJ whole genome shotgun (WGS) entry which is preliminary data.</text>
</comment>
<name>A0A7J9H4G9_9ROSI</name>
<evidence type="ECO:0000313" key="1">
    <source>
        <dbReference type="EMBL" id="MBA0804719.1"/>
    </source>
</evidence>